<keyword evidence="3" id="KW-1185">Reference proteome</keyword>
<feature type="compositionally biased region" description="Pro residues" evidence="1">
    <location>
        <begin position="44"/>
        <end position="53"/>
    </location>
</feature>
<proteinExistence type="predicted"/>
<sequence length="166" mass="18513">FCGDLDSESLRRSLQGNLGEEEEEDENDVAPLSSNEKSITIAPPTSPTFPSLPPSGDDDDADFSSLRLCSGGFAVNFVGHIDELLWIATSTVIRDVKLENVEHDVGGPIKNLKFYLEDISKVGVESPNDFFPIKQVQPKLGALMKDALKLKLKFPLWRPKKRFYKF</sequence>
<reference evidence="2 3" key="1">
    <citation type="journal article" date="2018" name="Sci. Data">
        <title>The draft genome sequence of cork oak.</title>
        <authorList>
            <person name="Ramos A.M."/>
            <person name="Usie A."/>
            <person name="Barbosa P."/>
            <person name="Barros P.M."/>
            <person name="Capote T."/>
            <person name="Chaves I."/>
            <person name="Simoes F."/>
            <person name="Abreu I."/>
            <person name="Carrasquinho I."/>
            <person name="Faro C."/>
            <person name="Guimaraes J.B."/>
            <person name="Mendonca D."/>
            <person name="Nobrega F."/>
            <person name="Rodrigues L."/>
            <person name="Saibo N.J.M."/>
            <person name="Varela M.C."/>
            <person name="Egas C."/>
            <person name="Matos J."/>
            <person name="Miguel C.M."/>
            <person name="Oliveira M.M."/>
            <person name="Ricardo C.P."/>
            <person name="Goncalves S."/>
        </authorList>
    </citation>
    <scope>NUCLEOTIDE SEQUENCE [LARGE SCALE GENOMIC DNA]</scope>
    <source>
        <strain evidence="3">cv. HL8</strain>
    </source>
</reference>
<evidence type="ECO:0000256" key="1">
    <source>
        <dbReference type="SAM" id="MobiDB-lite"/>
    </source>
</evidence>
<gene>
    <name evidence="2" type="ORF">CFP56_003917</name>
</gene>
<dbReference type="EMBL" id="PKMF04000119">
    <property type="protein sequence ID" value="KAK7849007.1"/>
    <property type="molecule type" value="Genomic_DNA"/>
</dbReference>
<dbReference type="Proteomes" id="UP000237347">
    <property type="component" value="Unassembled WGS sequence"/>
</dbReference>
<organism evidence="2 3">
    <name type="scientific">Quercus suber</name>
    <name type="common">Cork oak</name>
    <dbReference type="NCBI Taxonomy" id="58331"/>
    <lineage>
        <taxon>Eukaryota</taxon>
        <taxon>Viridiplantae</taxon>
        <taxon>Streptophyta</taxon>
        <taxon>Embryophyta</taxon>
        <taxon>Tracheophyta</taxon>
        <taxon>Spermatophyta</taxon>
        <taxon>Magnoliopsida</taxon>
        <taxon>eudicotyledons</taxon>
        <taxon>Gunneridae</taxon>
        <taxon>Pentapetalae</taxon>
        <taxon>rosids</taxon>
        <taxon>fabids</taxon>
        <taxon>Fagales</taxon>
        <taxon>Fagaceae</taxon>
        <taxon>Quercus</taxon>
    </lineage>
</organism>
<feature type="non-terminal residue" evidence="2">
    <location>
        <position position="1"/>
    </location>
</feature>
<evidence type="ECO:0000313" key="2">
    <source>
        <dbReference type="EMBL" id="KAK7849007.1"/>
    </source>
</evidence>
<feature type="region of interest" description="Disordered" evidence="1">
    <location>
        <begin position="1"/>
        <end position="58"/>
    </location>
</feature>
<name>A0AAW0LC26_QUESU</name>
<accession>A0AAW0LC26</accession>
<feature type="compositionally biased region" description="Acidic residues" evidence="1">
    <location>
        <begin position="19"/>
        <end position="28"/>
    </location>
</feature>
<evidence type="ECO:0000313" key="3">
    <source>
        <dbReference type="Proteomes" id="UP000237347"/>
    </source>
</evidence>
<dbReference type="AlphaFoldDB" id="A0AAW0LC26"/>
<comment type="caution">
    <text evidence="2">The sequence shown here is derived from an EMBL/GenBank/DDBJ whole genome shotgun (WGS) entry which is preliminary data.</text>
</comment>
<protein>
    <submittedName>
        <fullName evidence="2">Uncharacterized protein</fullName>
    </submittedName>
</protein>